<protein>
    <recommendedName>
        <fullName evidence="3">NodB homology domain-containing protein</fullName>
    </recommendedName>
</protein>
<dbReference type="InterPro" id="IPR002509">
    <property type="entry name" value="NODB_dom"/>
</dbReference>
<comment type="caution">
    <text evidence="4">The sequence shown here is derived from an EMBL/GenBank/DDBJ whole genome shotgun (WGS) entry which is preliminary data.</text>
</comment>
<evidence type="ECO:0000256" key="2">
    <source>
        <dbReference type="ARBA" id="ARBA00022729"/>
    </source>
</evidence>
<dbReference type="InterPro" id="IPR051398">
    <property type="entry name" value="Polysacch_Deacetylase"/>
</dbReference>
<comment type="subcellular location">
    <subcellularLocation>
        <location evidence="1">Secreted</location>
    </subcellularLocation>
</comment>
<proteinExistence type="predicted"/>
<dbReference type="Gene3D" id="3.20.20.370">
    <property type="entry name" value="Glycoside hydrolase/deacetylase"/>
    <property type="match status" value="1"/>
</dbReference>
<dbReference type="SUPFAM" id="SSF88713">
    <property type="entry name" value="Glycoside hydrolase/deacetylase"/>
    <property type="match status" value="1"/>
</dbReference>
<dbReference type="CDD" id="cd10918">
    <property type="entry name" value="CE4_NodB_like_5s_6s"/>
    <property type="match status" value="1"/>
</dbReference>
<dbReference type="InterPro" id="IPR011330">
    <property type="entry name" value="Glyco_hydro/deAcase_b/a-brl"/>
</dbReference>
<name>A0A1G1KRE5_9BACT</name>
<dbReference type="Proteomes" id="UP000178187">
    <property type="component" value="Unassembled WGS sequence"/>
</dbReference>
<dbReference type="GO" id="GO:0005975">
    <property type="term" value="P:carbohydrate metabolic process"/>
    <property type="evidence" value="ECO:0007669"/>
    <property type="project" value="InterPro"/>
</dbReference>
<evidence type="ECO:0000256" key="1">
    <source>
        <dbReference type="ARBA" id="ARBA00004613"/>
    </source>
</evidence>
<gene>
    <name evidence="4" type="ORF">A3G33_10850</name>
</gene>
<dbReference type="Pfam" id="PF01522">
    <property type="entry name" value="Polysacc_deac_1"/>
    <property type="match status" value="1"/>
</dbReference>
<evidence type="ECO:0000313" key="5">
    <source>
        <dbReference type="Proteomes" id="UP000178187"/>
    </source>
</evidence>
<sequence>MNQLPILMYHGIEESTRQYPWAEEERPYVVSKDAFEGHLKKIMELGFKTLGLDDIRDFLHGAIEEKSIVLTFDDGHASHSEIVVPLLKKYRMQAIFFVPVNKVGQEGYVEWPHLAKMAEDGFDLGSHGMNHVPLTNLSEKDLYEEIVNSRKILEYHLSARVNSFSVPRGFCHVRLLQAIERHGYEFVFTSHYGVNTPRGRASDLKRICIKRDTSLSEVEQIMQGKIQAQKLMERAKEYVREHVKPETYDWLAAIKRRLTGGGKA</sequence>
<dbReference type="GO" id="GO:0005576">
    <property type="term" value="C:extracellular region"/>
    <property type="evidence" value="ECO:0007669"/>
    <property type="project" value="UniProtKB-SubCell"/>
</dbReference>
<dbReference type="EMBL" id="MHFR01000063">
    <property type="protein sequence ID" value="OGW95467.1"/>
    <property type="molecule type" value="Genomic_DNA"/>
</dbReference>
<reference evidence="4 5" key="1">
    <citation type="journal article" date="2016" name="Nat. Commun.">
        <title>Thousands of microbial genomes shed light on interconnected biogeochemical processes in an aquifer system.</title>
        <authorList>
            <person name="Anantharaman K."/>
            <person name="Brown C.T."/>
            <person name="Hug L.A."/>
            <person name="Sharon I."/>
            <person name="Castelle C.J."/>
            <person name="Probst A.J."/>
            <person name="Thomas B.C."/>
            <person name="Singh A."/>
            <person name="Wilkins M.J."/>
            <person name="Karaoz U."/>
            <person name="Brodie E.L."/>
            <person name="Williams K.H."/>
            <person name="Hubbard S.S."/>
            <person name="Banfield J.F."/>
        </authorList>
    </citation>
    <scope>NUCLEOTIDE SEQUENCE [LARGE SCALE GENOMIC DNA]</scope>
</reference>
<dbReference type="PANTHER" id="PTHR34216">
    <property type="match status" value="1"/>
</dbReference>
<evidence type="ECO:0000313" key="4">
    <source>
        <dbReference type="EMBL" id="OGW95467.1"/>
    </source>
</evidence>
<keyword evidence="2" id="KW-0732">Signal</keyword>
<dbReference type="AlphaFoldDB" id="A0A1G1KRE5"/>
<dbReference type="PANTHER" id="PTHR34216:SF3">
    <property type="entry name" value="POLY-BETA-1,6-N-ACETYL-D-GLUCOSAMINE N-DEACETYLASE"/>
    <property type="match status" value="1"/>
</dbReference>
<organism evidence="4 5">
    <name type="scientific">Candidatus Danuiimicrobium aquiferis</name>
    <dbReference type="NCBI Taxonomy" id="1801832"/>
    <lineage>
        <taxon>Bacteria</taxon>
        <taxon>Pseudomonadati</taxon>
        <taxon>Candidatus Omnitrophota</taxon>
        <taxon>Candidatus Danuiimicrobium</taxon>
    </lineage>
</organism>
<dbReference type="PROSITE" id="PS51677">
    <property type="entry name" value="NODB"/>
    <property type="match status" value="1"/>
</dbReference>
<evidence type="ECO:0000259" key="3">
    <source>
        <dbReference type="PROSITE" id="PS51677"/>
    </source>
</evidence>
<dbReference type="GO" id="GO:0016810">
    <property type="term" value="F:hydrolase activity, acting on carbon-nitrogen (but not peptide) bonds"/>
    <property type="evidence" value="ECO:0007669"/>
    <property type="project" value="InterPro"/>
</dbReference>
<feature type="domain" description="NodB homology" evidence="3">
    <location>
        <begin position="66"/>
        <end position="264"/>
    </location>
</feature>
<accession>A0A1G1KRE5</accession>